<accession>A0ABM5SJX8</accession>
<evidence type="ECO:0000313" key="1">
    <source>
        <dbReference type="EMBL" id="AJJ34714.1"/>
    </source>
</evidence>
<sequence length="42" mass="4703">MQCHNCIEILKQLKLTAMASSFDEVVIDSNVQSVIGVTFVYQ</sequence>
<evidence type="ECO:0008006" key="3">
    <source>
        <dbReference type="Google" id="ProtNLM"/>
    </source>
</evidence>
<dbReference type="Proteomes" id="UP000031883">
    <property type="component" value="Chromosome"/>
</dbReference>
<proteinExistence type="predicted"/>
<name>A0ABM5SJX8_9GAMM</name>
<protein>
    <recommendedName>
        <fullName evidence="3">HMA domain-containing protein</fullName>
    </recommendedName>
</protein>
<evidence type="ECO:0000313" key="2">
    <source>
        <dbReference type="Proteomes" id="UP000031883"/>
    </source>
</evidence>
<gene>
    <name evidence="1" type="ORF">CH54_2158</name>
</gene>
<organism evidence="1 2">
    <name type="scientific">Yersinia rochesterensis</name>
    <dbReference type="NCBI Taxonomy" id="1604335"/>
    <lineage>
        <taxon>Bacteria</taxon>
        <taxon>Pseudomonadati</taxon>
        <taxon>Pseudomonadota</taxon>
        <taxon>Gammaproteobacteria</taxon>
        <taxon>Enterobacterales</taxon>
        <taxon>Yersiniaceae</taxon>
        <taxon>Yersinia</taxon>
    </lineage>
</organism>
<reference evidence="1 2" key="1">
    <citation type="journal article" date="2015" name="Genome Announc.">
        <title>Thirty-Two Complete Genome Assemblies of Nine Yersinia Species, Including Y. pestis, Y. pseudotuberculosis, and Y. enterocolitica.</title>
        <authorList>
            <person name="Johnson S.L."/>
            <person name="Daligault H.E."/>
            <person name="Davenport K.W."/>
            <person name="Jaissle J."/>
            <person name="Frey K.G."/>
            <person name="Ladner J.T."/>
            <person name="Broomall S.M."/>
            <person name="Bishop-Lilly K.A."/>
            <person name="Bruce D.C."/>
            <person name="Coyne S.R."/>
            <person name="Gibbons H.S."/>
            <person name="Lo C.C."/>
            <person name="Munk A.C."/>
            <person name="Rosenzweig C.N."/>
            <person name="Koroleva G.I."/>
            <person name="Palacios G.F."/>
            <person name="Redden C.L."/>
            <person name="Xu Y."/>
            <person name="Minogue T.D."/>
            <person name="Chain P.S."/>
        </authorList>
    </citation>
    <scope>NUCLEOTIDE SEQUENCE [LARGE SCALE GENOMIC DNA]</scope>
    <source>
        <strain evidence="1 2">Y231</strain>
    </source>
</reference>
<keyword evidence="2" id="KW-1185">Reference proteome</keyword>
<dbReference type="EMBL" id="CP009997">
    <property type="protein sequence ID" value="AJJ34714.1"/>
    <property type="molecule type" value="Genomic_DNA"/>
</dbReference>